<dbReference type="PANTHER" id="PTHR22976">
    <property type="entry name" value="BIOTIN SYNTHASE"/>
    <property type="match status" value="1"/>
</dbReference>
<comment type="pathway">
    <text evidence="1 13">Cofactor biosynthesis; biotin biosynthesis; biotin from 7,8-diaminononanoate: step 2/2.</text>
</comment>
<dbReference type="InterPro" id="IPR010722">
    <property type="entry name" value="BATS_dom"/>
</dbReference>
<evidence type="ECO:0000313" key="16">
    <source>
        <dbReference type="Proteomes" id="UP000663651"/>
    </source>
</evidence>
<comment type="caution">
    <text evidence="13">Lacks conserved residue(s) required for the propagation of feature annotation.</text>
</comment>
<feature type="domain" description="Radical SAM core" evidence="14">
    <location>
        <begin position="48"/>
        <end position="278"/>
    </location>
</feature>
<evidence type="ECO:0000256" key="11">
    <source>
        <dbReference type="ARBA" id="ARBA00023014"/>
    </source>
</evidence>
<gene>
    <name evidence="13 15" type="primary">bioB</name>
    <name evidence="15" type="ORF">JZM60_13795</name>
</gene>
<organism evidence="15 16">
    <name type="scientific">Geobacter benzoatilyticus</name>
    <dbReference type="NCBI Taxonomy" id="2815309"/>
    <lineage>
        <taxon>Bacteria</taxon>
        <taxon>Pseudomonadati</taxon>
        <taxon>Thermodesulfobacteriota</taxon>
        <taxon>Desulfuromonadia</taxon>
        <taxon>Geobacterales</taxon>
        <taxon>Geobacteraceae</taxon>
        <taxon>Geobacter</taxon>
    </lineage>
</organism>
<comment type="catalytic activity">
    <reaction evidence="12 13">
        <text>(4R,5S)-dethiobiotin + (sulfur carrier)-SH + 2 reduced [2Fe-2S]-[ferredoxin] + 2 S-adenosyl-L-methionine = (sulfur carrier)-H + biotin + 2 5'-deoxyadenosine + 2 L-methionine + 2 oxidized [2Fe-2S]-[ferredoxin]</text>
        <dbReference type="Rhea" id="RHEA:22060"/>
        <dbReference type="Rhea" id="RHEA-COMP:10000"/>
        <dbReference type="Rhea" id="RHEA-COMP:10001"/>
        <dbReference type="Rhea" id="RHEA-COMP:14737"/>
        <dbReference type="Rhea" id="RHEA-COMP:14739"/>
        <dbReference type="ChEBI" id="CHEBI:17319"/>
        <dbReference type="ChEBI" id="CHEBI:29917"/>
        <dbReference type="ChEBI" id="CHEBI:33737"/>
        <dbReference type="ChEBI" id="CHEBI:33738"/>
        <dbReference type="ChEBI" id="CHEBI:57586"/>
        <dbReference type="ChEBI" id="CHEBI:57844"/>
        <dbReference type="ChEBI" id="CHEBI:59789"/>
        <dbReference type="ChEBI" id="CHEBI:64428"/>
        <dbReference type="ChEBI" id="CHEBI:149473"/>
        <dbReference type="EC" id="2.8.1.6"/>
    </reaction>
</comment>
<dbReference type="PANTHER" id="PTHR22976:SF2">
    <property type="entry name" value="BIOTIN SYNTHASE, MITOCHONDRIAL"/>
    <property type="match status" value="1"/>
</dbReference>
<dbReference type="Pfam" id="PF04055">
    <property type="entry name" value="Radical_SAM"/>
    <property type="match status" value="1"/>
</dbReference>
<dbReference type="HAMAP" id="MF_01694">
    <property type="entry name" value="BioB"/>
    <property type="match status" value="1"/>
</dbReference>
<dbReference type="Pfam" id="PF06968">
    <property type="entry name" value="BATS"/>
    <property type="match status" value="1"/>
</dbReference>
<keyword evidence="10 13" id="KW-0408">Iron</keyword>
<protein>
    <recommendedName>
        <fullName evidence="3 13">Biotin synthase</fullName>
        <ecNumber evidence="3 13">2.8.1.6</ecNumber>
    </recommendedName>
</protein>
<feature type="binding site" evidence="13">
    <location>
        <position position="66"/>
    </location>
    <ligand>
        <name>[4Fe-4S] cluster</name>
        <dbReference type="ChEBI" id="CHEBI:49883"/>
        <note>4Fe-4S-S-AdoMet</note>
    </ligand>
</feature>
<comment type="cofactor">
    <cofactor evidence="13">
        <name>[2Fe-2S] cluster</name>
        <dbReference type="ChEBI" id="CHEBI:190135"/>
    </cofactor>
    <text evidence="13">Binds 1 [2Fe-2S] cluster. The cluster is coordinated with 3 cysteines and 1 arginine.</text>
</comment>
<dbReference type="GO" id="GO:0004076">
    <property type="term" value="F:biotin synthase activity"/>
    <property type="evidence" value="ECO:0007669"/>
    <property type="project" value="UniProtKB-EC"/>
</dbReference>
<evidence type="ECO:0000256" key="6">
    <source>
        <dbReference type="ARBA" id="ARBA00022691"/>
    </source>
</evidence>
<dbReference type="Gene3D" id="3.20.20.70">
    <property type="entry name" value="Aldolase class I"/>
    <property type="match status" value="1"/>
</dbReference>
<dbReference type="PROSITE" id="PS51918">
    <property type="entry name" value="RADICAL_SAM"/>
    <property type="match status" value="1"/>
</dbReference>
<dbReference type="PIRSF" id="PIRSF001619">
    <property type="entry name" value="Biotin_synth"/>
    <property type="match status" value="1"/>
</dbReference>
<evidence type="ECO:0000256" key="8">
    <source>
        <dbReference type="ARBA" id="ARBA00022723"/>
    </source>
</evidence>
<dbReference type="InterPro" id="IPR006638">
    <property type="entry name" value="Elp3/MiaA/NifB-like_rSAM"/>
</dbReference>
<dbReference type="SMART" id="SM00876">
    <property type="entry name" value="BATS"/>
    <property type="match status" value="1"/>
</dbReference>
<keyword evidence="16" id="KW-1185">Reference proteome</keyword>
<dbReference type="RefSeq" id="WP_207163004.1">
    <property type="nucleotide sequence ID" value="NZ_CP071382.1"/>
</dbReference>
<evidence type="ECO:0000256" key="10">
    <source>
        <dbReference type="ARBA" id="ARBA00023004"/>
    </source>
</evidence>
<dbReference type="SMART" id="SM00729">
    <property type="entry name" value="Elp3"/>
    <property type="match status" value="1"/>
</dbReference>
<keyword evidence="8 13" id="KW-0479">Metal-binding</keyword>
<reference evidence="15 16" key="1">
    <citation type="submission" date="2021-03" db="EMBL/GenBank/DDBJ databases">
        <title>Geobacter metallireducens gen. nov. sp. nov., a microorganism capable of coupling the complete oxidation of organic compounds to the reduction of iron and other metals.</title>
        <authorList>
            <person name="Li Y."/>
        </authorList>
    </citation>
    <scope>NUCLEOTIDE SEQUENCE [LARGE SCALE GENOMIC DNA]</scope>
    <source>
        <strain evidence="15 16">Jerry-YX</strain>
    </source>
</reference>
<evidence type="ECO:0000313" key="15">
    <source>
        <dbReference type="EMBL" id="QSV45199.1"/>
    </source>
</evidence>
<evidence type="ECO:0000256" key="9">
    <source>
        <dbReference type="ARBA" id="ARBA00022756"/>
    </source>
</evidence>
<name>A0ABX7Q1I0_9BACT</name>
<evidence type="ECO:0000256" key="4">
    <source>
        <dbReference type="ARBA" id="ARBA00022485"/>
    </source>
</evidence>
<evidence type="ECO:0000256" key="13">
    <source>
        <dbReference type="HAMAP-Rule" id="MF_01694"/>
    </source>
</evidence>
<proteinExistence type="inferred from homology"/>
<comment type="function">
    <text evidence="13">Catalyzes the conversion of dethiobiotin (DTB) to biotin by the insertion of a sulfur atom into dethiobiotin via a radical-based mechanism.</text>
</comment>
<dbReference type="InterPro" id="IPR024177">
    <property type="entry name" value="Biotin_synthase"/>
</dbReference>
<dbReference type="SUPFAM" id="SSF102114">
    <property type="entry name" value="Radical SAM enzymes"/>
    <property type="match status" value="1"/>
</dbReference>
<feature type="binding site" evidence="13">
    <location>
        <position position="143"/>
    </location>
    <ligand>
        <name>[2Fe-2S] cluster</name>
        <dbReference type="ChEBI" id="CHEBI:190135"/>
    </ligand>
</feature>
<keyword evidence="9 13" id="KW-0093">Biotin biosynthesis</keyword>
<keyword evidence="7 13" id="KW-0001">2Fe-2S</keyword>
<evidence type="ECO:0000259" key="14">
    <source>
        <dbReference type="PROSITE" id="PS51918"/>
    </source>
</evidence>
<evidence type="ECO:0000256" key="12">
    <source>
        <dbReference type="ARBA" id="ARBA00051157"/>
    </source>
</evidence>
<dbReference type="InterPro" id="IPR002684">
    <property type="entry name" value="Biotin_synth/BioAB"/>
</dbReference>
<dbReference type="InterPro" id="IPR058240">
    <property type="entry name" value="rSAM_sf"/>
</dbReference>
<dbReference type="SFLD" id="SFLDS00029">
    <property type="entry name" value="Radical_SAM"/>
    <property type="match status" value="1"/>
</dbReference>
<keyword evidence="6 13" id="KW-0949">S-adenosyl-L-methionine</keyword>
<dbReference type="EMBL" id="CP071382">
    <property type="protein sequence ID" value="QSV45199.1"/>
    <property type="molecule type" value="Genomic_DNA"/>
</dbReference>
<dbReference type="InterPro" id="IPR013785">
    <property type="entry name" value="Aldolase_TIM"/>
</dbReference>
<comment type="cofactor">
    <cofactor evidence="13">
        <name>[4Fe-4S] cluster</name>
        <dbReference type="ChEBI" id="CHEBI:49883"/>
    </cofactor>
    <text evidence="13">Binds 1 [4Fe-4S] cluster. The cluster is coordinated with 3 cysteines and an exchangeable S-adenosyl-L-methionine.</text>
</comment>
<sequence>MNSNIETLTNRIINGERLSEDEAIALSISSGTDLFALFLAASRIKEHFLGNGIDLCSIINAKSGRCPENCAFCAQSAHHSTNAPVYPLVDEEQIVACAKDAEANGSHCYGIITSGTTINKGEELDRICRALRRIRETTSIAPSCSLGIIDFETAVALKEAGAETYHHNLETARSFFPEICTTHDYEDDVETVRVAKRAGLTVCCGGIFGLGETVEQRIELAMTLRELDVDSVPINFLNPIAGTRLADSDLIAPLECLKTIALFRLILPAKKIAICGGRERNLRDLQSWIFFAGASGTMIGNYLTTTGRPAEEDWKMLQDLELSVRGCCD</sequence>
<evidence type="ECO:0000256" key="3">
    <source>
        <dbReference type="ARBA" id="ARBA00012236"/>
    </source>
</evidence>
<dbReference type="NCBIfam" id="TIGR00433">
    <property type="entry name" value="bioB"/>
    <property type="match status" value="1"/>
</dbReference>
<keyword evidence="11 13" id="KW-0411">Iron-sulfur</keyword>
<keyword evidence="4 13" id="KW-0004">4Fe-4S</keyword>
<dbReference type="CDD" id="cd01335">
    <property type="entry name" value="Radical_SAM"/>
    <property type="match status" value="1"/>
</dbReference>
<dbReference type="EC" id="2.8.1.6" evidence="3 13"/>
<evidence type="ECO:0000256" key="7">
    <source>
        <dbReference type="ARBA" id="ARBA00022714"/>
    </source>
</evidence>
<evidence type="ECO:0000256" key="1">
    <source>
        <dbReference type="ARBA" id="ARBA00004942"/>
    </source>
</evidence>
<dbReference type="Proteomes" id="UP000663651">
    <property type="component" value="Chromosome"/>
</dbReference>
<comment type="similarity">
    <text evidence="2 13">Belongs to the radical SAM superfamily. Biotin synthase family.</text>
</comment>
<evidence type="ECO:0000256" key="5">
    <source>
        <dbReference type="ARBA" id="ARBA00022679"/>
    </source>
</evidence>
<keyword evidence="5 13" id="KW-0808">Transferase</keyword>
<evidence type="ECO:0000256" key="2">
    <source>
        <dbReference type="ARBA" id="ARBA00010765"/>
    </source>
</evidence>
<feature type="binding site" evidence="13">
    <location>
        <position position="203"/>
    </location>
    <ligand>
        <name>[2Fe-2S] cluster</name>
        <dbReference type="ChEBI" id="CHEBI:190135"/>
    </ligand>
</feature>
<comment type="subunit">
    <text evidence="13">Homodimer.</text>
</comment>
<accession>A0ABX7Q1I0</accession>
<dbReference type="SFLD" id="SFLDG01278">
    <property type="entry name" value="biotin_synthase_like"/>
    <property type="match status" value="1"/>
</dbReference>
<feature type="binding site" evidence="13">
    <location>
        <position position="70"/>
    </location>
    <ligand>
        <name>[4Fe-4S] cluster</name>
        <dbReference type="ChEBI" id="CHEBI:49883"/>
        <note>4Fe-4S-S-AdoMet</note>
    </ligand>
</feature>
<feature type="binding site" evidence="13">
    <location>
        <position position="73"/>
    </location>
    <ligand>
        <name>[4Fe-4S] cluster</name>
        <dbReference type="ChEBI" id="CHEBI:49883"/>
        <note>4Fe-4S-S-AdoMet</note>
    </ligand>
</feature>
<dbReference type="SFLD" id="SFLDG01060">
    <property type="entry name" value="BATS_domain_containing"/>
    <property type="match status" value="1"/>
</dbReference>
<dbReference type="InterPro" id="IPR007197">
    <property type="entry name" value="rSAM"/>
</dbReference>